<feature type="domain" description="GGDEF" evidence="5">
    <location>
        <begin position="444"/>
        <end position="577"/>
    </location>
</feature>
<proteinExistence type="predicted"/>
<reference evidence="6 7" key="1">
    <citation type="submission" date="2017-04" db="EMBL/GenBank/DDBJ databases">
        <authorList>
            <person name="Afonso C.L."/>
            <person name="Miller P.J."/>
            <person name="Scott M.A."/>
            <person name="Spackman E."/>
            <person name="Goraichik I."/>
            <person name="Dimitrov K.M."/>
            <person name="Suarez D.L."/>
            <person name="Swayne D.E."/>
        </authorList>
    </citation>
    <scope>NUCLEOTIDE SEQUENCE [LARGE SCALE GENOMIC DNA]</scope>
    <source>
        <strain evidence="6 7">KR-140</strain>
    </source>
</reference>
<evidence type="ECO:0000313" key="6">
    <source>
        <dbReference type="EMBL" id="SMB80264.1"/>
    </source>
</evidence>
<dbReference type="InterPro" id="IPR029787">
    <property type="entry name" value="Nucleotide_cyclase"/>
</dbReference>
<keyword evidence="2" id="KW-0175">Coiled coil</keyword>
<dbReference type="Gene3D" id="3.20.20.450">
    <property type="entry name" value="EAL domain"/>
    <property type="match status" value="1"/>
</dbReference>
<dbReference type="STRING" id="695939.SAMN00790413_05466"/>
<dbReference type="RefSeq" id="WP_245808129.1">
    <property type="nucleotide sequence ID" value="NZ_FWWU01000004.1"/>
</dbReference>
<dbReference type="NCBIfam" id="TIGR00254">
    <property type="entry name" value="GGDEF"/>
    <property type="match status" value="1"/>
</dbReference>
<dbReference type="AlphaFoldDB" id="A0A1W1UHN1"/>
<organism evidence="6 7">
    <name type="scientific">Deinococcus hopiensis KR-140</name>
    <dbReference type="NCBI Taxonomy" id="695939"/>
    <lineage>
        <taxon>Bacteria</taxon>
        <taxon>Thermotogati</taxon>
        <taxon>Deinococcota</taxon>
        <taxon>Deinococci</taxon>
        <taxon>Deinococcales</taxon>
        <taxon>Deinococcaceae</taxon>
        <taxon>Deinococcus</taxon>
    </lineage>
</organism>
<dbReference type="CDD" id="cd01948">
    <property type="entry name" value="EAL"/>
    <property type="match status" value="1"/>
</dbReference>
<name>A0A1W1UHN1_9DEIO</name>
<keyword evidence="1" id="KW-0802">TPR repeat</keyword>
<dbReference type="PANTHER" id="PTHR44757:SF2">
    <property type="entry name" value="BIOFILM ARCHITECTURE MAINTENANCE PROTEIN MBAA"/>
    <property type="match status" value="1"/>
</dbReference>
<feature type="repeat" description="TPR" evidence="1">
    <location>
        <begin position="127"/>
        <end position="160"/>
    </location>
</feature>
<feature type="domain" description="EAL" evidence="4">
    <location>
        <begin position="581"/>
        <end position="827"/>
    </location>
</feature>
<feature type="compositionally biased region" description="Low complexity" evidence="3">
    <location>
        <begin position="39"/>
        <end position="48"/>
    </location>
</feature>
<dbReference type="Pfam" id="PF13424">
    <property type="entry name" value="TPR_12"/>
    <property type="match status" value="3"/>
</dbReference>
<dbReference type="PROSITE" id="PS50883">
    <property type="entry name" value="EAL"/>
    <property type="match status" value="1"/>
</dbReference>
<dbReference type="Proteomes" id="UP000192582">
    <property type="component" value="Unassembled WGS sequence"/>
</dbReference>
<dbReference type="SMART" id="SM00052">
    <property type="entry name" value="EAL"/>
    <property type="match status" value="1"/>
</dbReference>
<dbReference type="PROSITE" id="PS50887">
    <property type="entry name" value="GGDEF"/>
    <property type="match status" value="1"/>
</dbReference>
<feature type="region of interest" description="Disordered" evidence="3">
    <location>
        <begin position="1"/>
        <end position="48"/>
    </location>
</feature>
<keyword evidence="7" id="KW-1185">Reference proteome</keyword>
<accession>A0A1W1UHN1</accession>
<dbReference type="PANTHER" id="PTHR44757">
    <property type="entry name" value="DIGUANYLATE CYCLASE DGCP"/>
    <property type="match status" value="1"/>
</dbReference>
<dbReference type="CDD" id="cd01949">
    <property type="entry name" value="GGDEF"/>
    <property type="match status" value="1"/>
</dbReference>
<dbReference type="Gene3D" id="3.30.70.270">
    <property type="match status" value="1"/>
</dbReference>
<dbReference type="InterPro" id="IPR052155">
    <property type="entry name" value="Biofilm_reg_signaling"/>
</dbReference>
<dbReference type="InterPro" id="IPR035919">
    <property type="entry name" value="EAL_sf"/>
</dbReference>
<dbReference type="EMBL" id="FWWU01000004">
    <property type="protein sequence ID" value="SMB80264.1"/>
    <property type="molecule type" value="Genomic_DNA"/>
</dbReference>
<sequence length="827" mass="88140">MPKEKEEGGAVAPQSPTGPGAHTPAPAALPPAPRRGAKARGAAGQSGAQTLLRQARDMRGSDLVRAALLFEQAAAAARRAGEVDLLADALNGLAGLEHAHGDSQGAIVHLEEALTLRERQGDPGGAAVALGNLGAVYLDLGHFNRALEHLLRADTLCADAAPARAASVAANLSRVYEALQMPDDALTHSARALALAREAGHPVGEGIVAVNRADLLRRQGHLAEVEALLQRALTLSEGSGTLAASALRGLGRLRQDEGRLPEALSAFREALRLAGEEGDLDELLSARLGVADVLLDLERHGEALALLNAAGEEAQGGERARVAAQVLALRARAAEGMGDLPGALTEMRQAHAAEVRVLQSEAERRTRELLARGELQQARARLEREQARYEAEREAKEKLAREQAARLEELERLALYDALTGLPNRLLLAERARTALEGAALRGHSVALGVLDLDKFKAVNDTHGHHVGDLLLVEVARRVEQALGPGDTVARTGGDEFVFLIGDAGEAGLPDFARRALQTFHEPFFLDGVELNMRPSLGFARYPEDAADLPGLLERADHAMYRAKARGSGFELSVGNTEIAPVTLEAALHGAVRAGELHLVYQPLEDAVGRWAGAEALLRWRSPVYGNVTPDQFMPLAERSGLSLPLGDWTLSRACQDLARLPGLSVAVNVSARQLLDPDLPARVRRAADRAGIECSRLLLEVREEVVARTPERAREALTALAEVGVRLTLDDFGGGYANFAELARLPLHGVKLARALLPGAEASPRAEALLEAVVHLARALDLQVIAKGVETEAQREHLRRLGISRMQGFLVSSPVEPGALRHRPVG</sequence>
<dbReference type="InterPro" id="IPR011990">
    <property type="entry name" value="TPR-like_helical_dom_sf"/>
</dbReference>
<dbReference type="SMART" id="SM00028">
    <property type="entry name" value="TPR"/>
    <property type="match status" value="5"/>
</dbReference>
<dbReference type="PROSITE" id="PS50005">
    <property type="entry name" value="TPR"/>
    <property type="match status" value="2"/>
</dbReference>
<gene>
    <name evidence="6" type="ORF">SAMN00790413_05466</name>
</gene>
<protein>
    <submittedName>
        <fullName evidence="6">Diguanylate cyclase (GGDEF) domain-containing protein</fullName>
    </submittedName>
</protein>
<evidence type="ECO:0000256" key="3">
    <source>
        <dbReference type="SAM" id="MobiDB-lite"/>
    </source>
</evidence>
<dbReference type="SUPFAM" id="SSF55073">
    <property type="entry name" value="Nucleotide cyclase"/>
    <property type="match status" value="1"/>
</dbReference>
<feature type="repeat" description="TPR" evidence="1">
    <location>
        <begin position="244"/>
        <end position="277"/>
    </location>
</feature>
<evidence type="ECO:0000256" key="1">
    <source>
        <dbReference type="PROSITE-ProRule" id="PRU00339"/>
    </source>
</evidence>
<dbReference type="SMART" id="SM00267">
    <property type="entry name" value="GGDEF"/>
    <property type="match status" value="1"/>
</dbReference>
<dbReference type="InterPro" id="IPR043128">
    <property type="entry name" value="Rev_trsase/Diguanyl_cyclase"/>
</dbReference>
<dbReference type="SUPFAM" id="SSF141868">
    <property type="entry name" value="EAL domain-like"/>
    <property type="match status" value="1"/>
</dbReference>
<dbReference type="InterPro" id="IPR001633">
    <property type="entry name" value="EAL_dom"/>
</dbReference>
<dbReference type="Gene3D" id="1.25.40.10">
    <property type="entry name" value="Tetratricopeptide repeat domain"/>
    <property type="match status" value="2"/>
</dbReference>
<dbReference type="SUPFAM" id="SSF48452">
    <property type="entry name" value="TPR-like"/>
    <property type="match status" value="2"/>
</dbReference>
<dbReference type="InterPro" id="IPR019734">
    <property type="entry name" value="TPR_rpt"/>
</dbReference>
<evidence type="ECO:0000259" key="5">
    <source>
        <dbReference type="PROSITE" id="PS50887"/>
    </source>
</evidence>
<feature type="coiled-coil region" evidence="2">
    <location>
        <begin position="372"/>
        <end position="413"/>
    </location>
</feature>
<dbReference type="Pfam" id="PF00563">
    <property type="entry name" value="EAL"/>
    <property type="match status" value="1"/>
</dbReference>
<dbReference type="Pfam" id="PF00990">
    <property type="entry name" value="GGDEF"/>
    <property type="match status" value="1"/>
</dbReference>
<evidence type="ECO:0000259" key="4">
    <source>
        <dbReference type="PROSITE" id="PS50883"/>
    </source>
</evidence>
<evidence type="ECO:0000313" key="7">
    <source>
        <dbReference type="Proteomes" id="UP000192582"/>
    </source>
</evidence>
<evidence type="ECO:0000256" key="2">
    <source>
        <dbReference type="SAM" id="Coils"/>
    </source>
</evidence>
<dbReference type="InterPro" id="IPR000160">
    <property type="entry name" value="GGDEF_dom"/>
</dbReference>